<evidence type="ECO:0000313" key="3">
    <source>
        <dbReference type="Proteomes" id="UP000499080"/>
    </source>
</evidence>
<comment type="caution">
    <text evidence="2">The sequence shown here is derived from an EMBL/GenBank/DDBJ whole genome shotgun (WGS) entry which is preliminary data.</text>
</comment>
<accession>A0A4Y2B2Y9</accession>
<reference evidence="2 3" key="1">
    <citation type="journal article" date="2019" name="Sci. Rep.">
        <title>Orb-weaving spider Araneus ventricosus genome elucidates the spidroin gene catalogue.</title>
        <authorList>
            <person name="Kono N."/>
            <person name="Nakamura H."/>
            <person name="Ohtoshi R."/>
            <person name="Moran D.A.P."/>
            <person name="Shinohara A."/>
            <person name="Yoshida Y."/>
            <person name="Fujiwara M."/>
            <person name="Mori M."/>
            <person name="Tomita M."/>
            <person name="Arakawa K."/>
        </authorList>
    </citation>
    <scope>NUCLEOTIDE SEQUENCE [LARGE SCALE GENOMIC DNA]</scope>
</reference>
<protein>
    <submittedName>
        <fullName evidence="2">Uncharacterized protein</fullName>
    </submittedName>
</protein>
<gene>
    <name evidence="2" type="ORF">AVEN_34612_1</name>
</gene>
<dbReference type="AlphaFoldDB" id="A0A4Y2B2Y9"/>
<organism evidence="2 3">
    <name type="scientific">Araneus ventricosus</name>
    <name type="common">Orbweaver spider</name>
    <name type="synonym">Epeira ventricosa</name>
    <dbReference type="NCBI Taxonomy" id="182803"/>
    <lineage>
        <taxon>Eukaryota</taxon>
        <taxon>Metazoa</taxon>
        <taxon>Ecdysozoa</taxon>
        <taxon>Arthropoda</taxon>
        <taxon>Chelicerata</taxon>
        <taxon>Arachnida</taxon>
        <taxon>Araneae</taxon>
        <taxon>Araneomorphae</taxon>
        <taxon>Entelegynae</taxon>
        <taxon>Araneoidea</taxon>
        <taxon>Araneidae</taxon>
        <taxon>Araneus</taxon>
    </lineage>
</organism>
<proteinExistence type="predicted"/>
<evidence type="ECO:0000256" key="1">
    <source>
        <dbReference type="SAM" id="MobiDB-lite"/>
    </source>
</evidence>
<sequence length="97" mass="11295">MKKIFKPNYVLTRLFLVGSPFILLATDFIDQKSTPNQNSLPSQTELEPQKKNGCRPQREDDTTNDFEEIYGREIPQGCSWRGCPPQRRETVTVFFRV</sequence>
<keyword evidence="3" id="KW-1185">Reference proteome</keyword>
<dbReference type="Proteomes" id="UP000499080">
    <property type="component" value="Unassembled WGS sequence"/>
</dbReference>
<evidence type="ECO:0000313" key="2">
    <source>
        <dbReference type="EMBL" id="GBL85424.1"/>
    </source>
</evidence>
<feature type="compositionally biased region" description="Polar residues" evidence="1">
    <location>
        <begin position="33"/>
        <end position="46"/>
    </location>
</feature>
<name>A0A4Y2B2Y9_ARAVE</name>
<feature type="region of interest" description="Disordered" evidence="1">
    <location>
        <begin position="33"/>
        <end position="67"/>
    </location>
</feature>
<dbReference type="EMBL" id="BGPR01000043">
    <property type="protein sequence ID" value="GBL85424.1"/>
    <property type="molecule type" value="Genomic_DNA"/>
</dbReference>